<keyword evidence="2" id="KW-0378">Hydrolase</keyword>
<dbReference type="InterPro" id="IPR038765">
    <property type="entry name" value="Papain-like_cys_pep_sf"/>
</dbReference>
<name>A0A853DGR3_9MICO</name>
<evidence type="ECO:0000313" key="2">
    <source>
        <dbReference type="EMBL" id="NYJ75213.1"/>
    </source>
</evidence>
<dbReference type="GO" id="GO:0008233">
    <property type="term" value="F:peptidase activity"/>
    <property type="evidence" value="ECO:0007669"/>
    <property type="project" value="UniProtKB-KW"/>
</dbReference>
<dbReference type="PANTHER" id="PTHR33490:SF12">
    <property type="entry name" value="BLL5557 PROTEIN"/>
    <property type="match status" value="1"/>
</dbReference>
<dbReference type="SMART" id="SM00460">
    <property type="entry name" value="TGc"/>
    <property type="match status" value="1"/>
</dbReference>
<proteinExistence type="predicted"/>
<dbReference type="GO" id="GO:0006508">
    <property type="term" value="P:proteolysis"/>
    <property type="evidence" value="ECO:0007669"/>
    <property type="project" value="UniProtKB-KW"/>
</dbReference>
<dbReference type="Proteomes" id="UP000571817">
    <property type="component" value="Unassembled WGS sequence"/>
</dbReference>
<keyword evidence="3" id="KW-1185">Reference proteome</keyword>
<dbReference type="Gene3D" id="3.10.620.30">
    <property type="match status" value="1"/>
</dbReference>
<dbReference type="SUPFAM" id="SSF54001">
    <property type="entry name" value="Cysteine proteinases"/>
    <property type="match status" value="1"/>
</dbReference>
<dbReference type="AlphaFoldDB" id="A0A853DGR3"/>
<dbReference type="PANTHER" id="PTHR33490">
    <property type="entry name" value="BLR5614 PROTEIN-RELATED"/>
    <property type="match status" value="1"/>
</dbReference>
<dbReference type="InterPro" id="IPR002931">
    <property type="entry name" value="Transglutaminase-like"/>
</dbReference>
<comment type="caution">
    <text evidence="2">The sequence shown here is derived from an EMBL/GenBank/DDBJ whole genome shotgun (WGS) entry which is preliminary data.</text>
</comment>
<accession>A0A853DGR3</accession>
<dbReference type="Pfam" id="PF01841">
    <property type="entry name" value="Transglut_core"/>
    <property type="match status" value="1"/>
</dbReference>
<reference evidence="2 3" key="1">
    <citation type="submission" date="2020-07" db="EMBL/GenBank/DDBJ databases">
        <title>Sequencing the genomes of 1000 actinobacteria strains.</title>
        <authorList>
            <person name="Klenk H.-P."/>
        </authorList>
    </citation>
    <scope>NUCLEOTIDE SEQUENCE [LARGE SCALE GENOMIC DNA]</scope>
    <source>
        <strain evidence="2 3">DSM 29531</strain>
    </source>
</reference>
<evidence type="ECO:0000259" key="1">
    <source>
        <dbReference type="SMART" id="SM00460"/>
    </source>
</evidence>
<dbReference type="Gene3D" id="2.60.40.2250">
    <property type="match status" value="1"/>
</dbReference>
<organism evidence="2 3">
    <name type="scientific">Allobranchiibius huperziae</name>
    <dbReference type="NCBI Taxonomy" id="1874116"/>
    <lineage>
        <taxon>Bacteria</taxon>
        <taxon>Bacillati</taxon>
        <taxon>Actinomycetota</taxon>
        <taxon>Actinomycetes</taxon>
        <taxon>Micrococcales</taxon>
        <taxon>Dermacoccaceae</taxon>
        <taxon>Allobranchiibius</taxon>
    </lineage>
</organism>
<evidence type="ECO:0000313" key="3">
    <source>
        <dbReference type="Proteomes" id="UP000571817"/>
    </source>
</evidence>
<sequence>MKRMVNAALDFRVDGPARIVLAVAAARCKGLQIDESMRITRDGDDVDVQEVEDTHDGVLHLFEATPGAYQMRYEATVSGYEEDGDEGTGAQLGNQVPSRYAESDRLFGVAAELFGDLDGVELVLAVRQWVQRRTAYVAGSSRPTDGALDTFLLGNGVCRDFAHLAIAILRARGVPARLIAVYAAGLDPMDFHAVVEVYVEGAWHTVDATGLAPRQSLLRVATGRDAADTSFMTSFGGLVTLDAISVGAVIDGQLPQDNHTGLVRLSR</sequence>
<gene>
    <name evidence="2" type="ORF">HNR15_002176</name>
</gene>
<protein>
    <submittedName>
        <fullName evidence="2">Transglutaminase-like putative cysteine protease</fullName>
    </submittedName>
</protein>
<keyword evidence="2" id="KW-0645">Protease</keyword>
<dbReference type="EMBL" id="JACCFW010000001">
    <property type="protein sequence ID" value="NYJ75213.1"/>
    <property type="molecule type" value="Genomic_DNA"/>
</dbReference>
<feature type="domain" description="Transglutaminase-like" evidence="1">
    <location>
        <begin position="150"/>
        <end position="210"/>
    </location>
</feature>